<dbReference type="InterPro" id="IPR006035">
    <property type="entry name" value="Ureohydrolase"/>
</dbReference>
<evidence type="ECO:0000313" key="5">
    <source>
        <dbReference type="Proteomes" id="UP000199537"/>
    </source>
</evidence>
<sequence length="376" mass="44095">MAADTFFEQLLMPVDRYQINEDEAYHELQLGAQIQVHEKSVPDWTAADIVLIGLQDQRGEGFSQPSEASFYIRRQLYRLFHWHPEIKIADLGDIQSGRQISDTYAAMKTVVGELLAHGKLIVMLGGSHDLTYGQYLGYVAREQLMEATLIDALFDIREDSTLPADTFLMDLFVSQPNFLKHYNHIGFQSYYVQPHMLETLDKLRFDCYRVGYAQERPEDMEPALRMSDMLSIDLNAIRHSDVPANWFSPNGFTGQEMCLLCKYAGMSARLSSLGIYGYHPERDQHELTAKQIAQMIWYFIEGFYWRSMDPPPEEKQAYWEFHVRFTDVETLFLRSKRTGRWWMQLPDQRFIPCTAEDYYQACRNEIPERWLRAQER</sequence>
<evidence type="ECO:0000256" key="3">
    <source>
        <dbReference type="PROSITE-ProRule" id="PRU00742"/>
    </source>
</evidence>
<keyword evidence="2" id="KW-0378">Hydrolase</keyword>
<dbReference type="RefSeq" id="WP_092458286.1">
    <property type="nucleotide sequence ID" value="NZ_FPCJ01000001.1"/>
</dbReference>
<reference evidence="5" key="1">
    <citation type="submission" date="2016-10" db="EMBL/GenBank/DDBJ databases">
        <authorList>
            <person name="Varghese N."/>
            <person name="Submissions S."/>
        </authorList>
    </citation>
    <scope>NUCLEOTIDE SEQUENCE [LARGE SCALE GENOMIC DNA]</scope>
    <source>
        <strain evidence="5">DSM 14807</strain>
    </source>
</reference>
<dbReference type="PANTHER" id="PTHR11358">
    <property type="entry name" value="ARGINASE/AGMATINASE"/>
    <property type="match status" value="1"/>
</dbReference>
<dbReference type="EMBL" id="FPCJ01000001">
    <property type="protein sequence ID" value="SFV30801.1"/>
    <property type="molecule type" value="Genomic_DNA"/>
</dbReference>
<dbReference type="AlphaFoldDB" id="A0A1I7N819"/>
<evidence type="ECO:0000313" key="4">
    <source>
        <dbReference type="EMBL" id="SFV30801.1"/>
    </source>
</evidence>
<name>A0A1I7N819_9BACT</name>
<dbReference type="GO" id="GO:0046872">
    <property type="term" value="F:metal ion binding"/>
    <property type="evidence" value="ECO:0007669"/>
    <property type="project" value="UniProtKB-KW"/>
</dbReference>
<dbReference type="Gene3D" id="3.40.800.10">
    <property type="entry name" value="Ureohydrolase domain"/>
    <property type="match status" value="1"/>
</dbReference>
<protein>
    <submittedName>
        <fullName evidence="4">Arginase family enzyme</fullName>
    </submittedName>
</protein>
<keyword evidence="1" id="KW-0479">Metal-binding</keyword>
<dbReference type="GO" id="GO:0033389">
    <property type="term" value="P:putrescine biosynthetic process from arginine, via agmatine"/>
    <property type="evidence" value="ECO:0007669"/>
    <property type="project" value="TreeGrafter"/>
</dbReference>
<dbReference type="PANTHER" id="PTHR11358:SF26">
    <property type="entry name" value="GUANIDINO ACID HYDROLASE, MITOCHONDRIAL"/>
    <property type="match status" value="1"/>
</dbReference>
<comment type="similarity">
    <text evidence="3">Belongs to the arginase family.</text>
</comment>
<dbReference type="CDD" id="cd09988">
    <property type="entry name" value="Formimidoylglutamase"/>
    <property type="match status" value="1"/>
</dbReference>
<dbReference type="GO" id="GO:0008783">
    <property type="term" value="F:agmatinase activity"/>
    <property type="evidence" value="ECO:0007669"/>
    <property type="project" value="TreeGrafter"/>
</dbReference>
<dbReference type="SUPFAM" id="SSF52768">
    <property type="entry name" value="Arginase/deacetylase"/>
    <property type="match status" value="1"/>
</dbReference>
<dbReference type="Pfam" id="PF00491">
    <property type="entry name" value="Arginase"/>
    <property type="match status" value="1"/>
</dbReference>
<dbReference type="OrthoDB" id="931936at2"/>
<dbReference type="InterPro" id="IPR023696">
    <property type="entry name" value="Ureohydrolase_dom_sf"/>
</dbReference>
<proteinExistence type="inferred from homology"/>
<keyword evidence="5" id="KW-1185">Reference proteome</keyword>
<dbReference type="Proteomes" id="UP000199537">
    <property type="component" value="Unassembled WGS sequence"/>
</dbReference>
<accession>A0A1I7N819</accession>
<evidence type="ECO:0000256" key="2">
    <source>
        <dbReference type="ARBA" id="ARBA00022801"/>
    </source>
</evidence>
<gene>
    <name evidence="4" type="ORF">SAMN05660895_0893</name>
</gene>
<organism evidence="4 5">
    <name type="scientific">Thermoflavifilum thermophilum</name>
    <dbReference type="NCBI Taxonomy" id="1393122"/>
    <lineage>
        <taxon>Bacteria</taxon>
        <taxon>Pseudomonadati</taxon>
        <taxon>Bacteroidota</taxon>
        <taxon>Chitinophagia</taxon>
        <taxon>Chitinophagales</taxon>
        <taxon>Chitinophagaceae</taxon>
        <taxon>Thermoflavifilum</taxon>
    </lineage>
</organism>
<dbReference type="PROSITE" id="PS51409">
    <property type="entry name" value="ARGINASE_2"/>
    <property type="match status" value="1"/>
</dbReference>
<evidence type="ECO:0000256" key="1">
    <source>
        <dbReference type="ARBA" id="ARBA00022723"/>
    </source>
</evidence>
<dbReference type="STRING" id="1393122.SAMN05660895_0893"/>